<dbReference type="Proteomes" id="UP001519287">
    <property type="component" value="Unassembled WGS sequence"/>
</dbReference>
<proteinExistence type="predicted"/>
<comment type="caution">
    <text evidence="1">The sequence shown here is derived from an EMBL/GenBank/DDBJ whole genome shotgun (WGS) entry which is preliminary data.</text>
</comment>
<accession>A0ABS4IUI3</accession>
<evidence type="ECO:0000313" key="1">
    <source>
        <dbReference type="EMBL" id="MBP1991245.1"/>
    </source>
</evidence>
<dbReference type="RefSeq" id="WP_209972008.1">
    <property type="nucleotide sequence ID" value="NZ_JAGGLB010000008.1"/>
</dbReference>
<organism evidence="1 2">
    <name type="scientific">Paenibacillus eucommiae</name>
    <dbReference type="NCBI Taxonomy" id="1355755"/>
    <lineage>
        <taxon>Bacteria</taxon>
        <taxon>Bacillati</taxon>
        <taxon>Bacillota</taxon>
        <taxon>Bacilli</taxon>
        <taxon>Bacillales</taxon>
        <taxon>Paenibacillaceae</taxon>
        <taxon>Paenibacillus</taxon>
    </lineage>
</organism>
<name>A0ABS4IUI3_9BACL</name>
<gene>
    <name evidence="1" type="ORF">J2Z66_002852</name>
</gene>
<keyword evidence="2" id="KW-1185">Reference proteome</keyword>
<protein>
    <submittedName>
        <fullName evidence="1">Uncharacterized protein</fullName>
    </submittedName>
</protein>
<dbReference type="EMBL" id="JAGGLB010000008">
    <property type="protein sequence ID" value="MBP1991245.1"/>
    <property type="molecule type" value="Genomic_DNA"/>
</dbReference>
<evidence type="ECO:0000313" key="2">
    <source>
        <dbReference type="Proteomes" id="UP001519287"/>
    </source>
</evidence>
<reference evidence="1 2" key="1">
    <citation type="submission" date="2021-03" db="EMBL/GenBank/DDBJ databases">
        <title>Genomic Encyclopedia of Type Strains, Phase IV (KMG-IV): sequencing the most valuable type-strain genomes for metagenomic binning, comparative biology and taxonomic classification.</title>
        <authorList>
            <person name="Goeker M."/>
        </authorList>
    </citation>
    <scope>NUCLEOTIDE SEQUENCE [LARGE SCALE GENOMIC DNA]</scope>
    <source>
        <strain evidence="1 2">DSM 26048</strain>
    </source>
</reference>
<sequence length="95" mass="11092">MPFVLQHTSTSQIYTCELVNHYRLEYYGVKFWLTEEEAAEGAGIFLEEKEIGDTAAWKIIEMEEGQMKLGNVKLKNDPSYVLFWDEGDRPRAEKK</sequence>